<proteinExistence type="predicted"/>
<sequence length="69" mass="7654">MAAELEECMNGALNPLDVSTAVRRGFPAAQTPQPLARLVCHRVPRLVPRLVRRRHDDLGRMAGAIRLRG</sequence>
<protein>
    <submittedName>
        <fullName evidence="1">Uncharacterized protein</fullName>
    </submittedName>
</protein>
<dbReference type="Proteomes" id="UP000236047">
    <property type="component" value="Unassembled WGS sequence"/>
</dbReference>
<organism evidence="1 2">
    <name type="scientific">Streptomyces noursei</name>
    <name type="common">Streptomyces albulus</name>
    <dbReference type="NCBI Taxonomy" id="1971"/>
    <lineage>
        <taxon>Bacteria</taxon>
        <taxon>Bacillati</taxon>
        <taxon>Actinomycetota</taxon>
        <taxon>Actinomycetes</taxon>
        <taxon>Kitasatosporales</taxon>
        <taxon>Streptomycetaceae</taxon>
        <taxon>Streptomyces</taxon>
    </lineage>
</organism>
<accession>A0A2N8P6L4</accession>
<keyword evidence="2" id="KW-1185">Reference proteome</keyword>
<evidence type="ECO:0000313" key="1">
    <source>
        <dbReference type="EMBL" id="PNE36662.1"/>
    </source>
</evidence>
<reference evidence="2" key="1">
    <citation type="submission" date="2015-09" db="EMBL/GenBank/DDBJ databases">
        <authorList>
            <person name="Graham D.E."/>
            <person name="Mahan K.M."/>
            <person name="Klingeman D.M."/>
            <person name="Fida T."/>
            <person name="Giannone R.J."/>
            <person name="Hettich R.L."/>
            <person name="Parry R.J."/>
            <person name="Spain J.C."/>
        </authorList>
    </citation>
    <scope>NUCLEOTIDE SEQUENCE [LARGE SCALE GENOMIC DNA]</scope>
    <source>
        <strain evidence="2">JCM 4701</strain>
    </source>
</reference>
<comment type="caution">
    <text evidence="1">The sequence shown here is derived from an EMBL/GenBank/DDBJ whole genome shotgun (WGS) entry which is preliminary data.</text>
</comment>
<name>A0A2N8P6L4_STRNR</name>
<dbReference type="EMBL" id="LJSN01000005">
    <property type="protein sequence ID" value="PNE36662.1"/>
    <property type="molecule type" value="Genomic_DNA"/>
</dbReference>
<gene>
    <name evidence="1" type="ORF">AOB60_42265</name>
</gene>
<evidence type="ECO:0000313" key="2">
    <source>
        <dbReference type="Proteomes" id="UP000236047"/>
    </source>
</evidence>
<dbReference type="AlphaFoldDB" id="A0A2N8P6L4"/>